<name>A0A2S2QG83_9HEMI</name>
<feature type="domain" description="Endonuclease/exonuclease/phosphatase" evidence="1">
    <location>
        <begin position="84"/>
        <end position="196"/>
    </location>
</feature>
<evidence type="ECO:0000313" key="2">
    <source>
        <dbReference type="EMBL" id="MBY76748.1"/>
    </source>
</evidence>
<proteinExistence type="predicted"/>
<dbReference type="InterPro" id="IPR036691">
    <property type="entry name" value="Endo/exonu/phosph_ase_sf"/>
</dbReference>
<dbReference type="SUPFAM" id="SSF56219">
    <property type="entry name" value="DNase I-like"/>
    <property type="match status" value="1"/>
</dbReference>
<sequence length="233" mass="26048">MNSKSFSMRKKIEIALISETHLVKSSTLKISGYEIIRADHPDGTAHGGAALIISNQIEHSPLPPLRSVNIQSACTTLKINSVPISIASCYFSPGISFPTPELITFFQSLSHSYIIGADFNAKHQTWSHFTNNRGRALHNLITQKHLKFLSGPSPTYWPSHLNRHLDSLDFFITNLPNRFTAVATNLNDPASDHTPVLLYIEAQPLMKPNRPTITSGFTNWNKFRDILSKKNNT</sequence>
<keyword evidence="2" id="KW-0695">RNA-directed DNA polymerase</keyword>
<evidence type="ECO:0000259" key="1">
    <source>
        <dbReference type="Pfam" id="PF14529"/>
    </source>
</evidence>
<protein>
    <submittedName>
        <fullName evidence="2">RNA-directed DNA polymerase from mobile element jockey</fullName>
    </submittedName>
</protein>
<dbReference type="AlphaFoldDB" id="A0A2S2QG83"/>
<dbReference type="GO" id="GO:0003964">
    <property type="term" value="F:RNA-directed DNA polymerase activity"/>
    <property type="evidence" value="ECO:0007669"/>
    <property type="project" value="UniProtKB-KW"/>
</dbReference>
<dbReference type="Pfam" id="PF14529">
    <property type="entry name" value="Exo_endo_phos_2"/>
    <property type="match status" value="1"/>
</dbReference>
<dbReference type="PANTHER" id="PTHR33273">
    <property type="entry name" value="DOMAIN-CONTAINING PROTEIN, PUTATIVE-RELATED"/>
    <property type="match status" value="1"/>
</dbReference>
<keyword evidence="2" id="KW-0548">Nucleotidyltransferase</keyword>
<dbReference type="EMBL" id="GGMS01007545">
    <property type="protein sequence ID" value="MBY76748.1"/>
    <property type="molecule type" value="Transcribed_RNA"/>
</dbReference>
<dbReference type="Gene3D" id="3.60.10.10">
    <property type="entry name" value="Endonuclease/exonuclease/phosphatase"/>
    <property type="match status" value="1"/>
</dbReference>
<keyword evidence="2" id="KW-0808">Transferase</keyword>
<gene>
    <name evidence="2" type="primary">pol_85</name>
    <name evidence="2" type="ORF">g.175256</name>
</gene>
<organism evidence="2">
    <name type="scientific">Sipha flava</name>
    <name type="common">yellow sugarcane aphid</name>
    <dbReference type="NCBI Taxonomy" id="143950"/>
    <lineage>
        <taxon>Eukaryota</taxon>
        <taxon>Metazoa</taxon>
        <taxon>Ecdysozoa</taxon>
        <taxon>Arthropoda</taxon>
        <taxon>Hexapoda</taxon>
        <taxon>Insecta</taxon>
        <taxon>Pterygota</taxon>
        <taxon>Neoptera</taxon>
        <taxon>Paraneoptera</taxon>
        <taxon>Hemiptera</taxon>
        <taxon>Sternorrhyncha</taxon>
        <taxon>Aphidomorpha</taxon>
        <taxon>Aphidoidea</taxon>
        <taxon>Aphididae</taxon>
        <taxon>Sipha</taxon>
    </lineage>
</organism>
<dbReference type="PANTHER" id="PTHR33273:SF4">
    <property type="entry name" value="ENDONUCLEASE_EXONUCLEASE_PHOSPHATASE DOMAIN-CONTAINING PROTEIN"/>
    <property type="match status" value="1"/>
</dbReference>
<accession>A0A2S2QG83</accession>
<reference evidence="2" key="1">
    <citation type="submission" date="2018-04" db="EMBL/GenBank/DDBJ databases">
        <title>Transcriptome assembly of Sipha flava.</title>
        <authorList>
            <person name="Scully E.D."/>
            <person name="Geib S.M."/>
            <person name="Palmer N.A."/>
            <person name="Koch K."/>
            <person name="Bradshaw J."/>
            <person name="Heng-Moss T."/>
            <person name="Sarath G."/>
        </authorList>
    </citation>
    <scope>NUCLEOTIDE SEQUENCE</scope>
</reference>
<dbReference type="InterPro" id="IPR005135">
    <property type="entry name" value="Endo/exonuclease/phosphatase"/>
</dbReference>